<dbReference type="AlphaFoldDB" id="A0A347U534"/>
<dbReference type="Proteomes" id="UP000290588">
    <property type="component" value="Unassembled WGS sequence"/>
</dbReference>
<dbReference type="KEGG" id="aell:AELL_0265"/>
<evidence type="ECO:0000313" key="1">
    <source>
        <dbReference type="EMBL" id="AXX93962.1"/>
    </source>
</evidence>
<evidence type="ECO:0008006" key="5">
    <source>
        <dbReference type="Google" id="ProtNLM"/>
    </source>
</evidence>
<name>A0A347U534_9BACT</name>
<protein>
    <recommendedName>
        <fullName evidence="5">DUF2018 domain-containing protein</fullName>
    </recommendedName>
</protein>
<gene>
    <name evidence="1" type="ORF">AELL_0265</name>
    <name evidence="2" type="ORF">CP962_01760</name>
</gene>
<reference evidence="2 4" key="1">
    <citation type="submission" date="2017-09" db="EMBL/GenBank/DDBJ databases">
        <title>Genomics of the genus Arcobacter.</title>
        <authorList>
            <person name="Perez-Cataluna A."/>
            <person name="Figueras M.J."/>
            <person name="Salas-Masso N."/>
        </authorList>
    </citation>
    <scope>NUCLEOTIDE SEQUENCE [LARGE SCALE GENOMIC DNA]</scope>
    <source>
        <strain evidence="2 4">CECT 7837</strain>
    </source>
</reference>
<dbReference type="RefSeq" id="WP_118916209.1">
    <property type="nucleotide sequence ID" value="NZ_CP032097.1"/>
</dbReference>
<evidence type="ECO:0000313" key="2">
    <source>
        <dbReference type="EMBL" id="RXI33155.1"/>
    </source>
</evidence>
<dbReference type="Proteomes" id="UP000262582">
    <property type="component" value="Chromosome"/>
</dbReference>
<reference evidence="1 3" key="2">
    <citation type="submission" date="2018-08" db="EMBL/GenBank/DDBJ databases">
        <title>Complete genome of the Arcobacter ellisii type strain LMG 26155.</title>
        <authorList>
            <person name="Miller W.G."/>
            <person name="Yee E."/>
            <person name="Bono J.L."/>
        </authorList>
    </citation>
    <scope>NUCLEOTIDE SEQUENCE [LARGE SCALE GENOMIC DNA]</scope>
    <source>
        <strain evidence="1 3">LMG 26155</strain>
    </source>
</reference>
<dbReference type="EMBL" id="NXIG01000001">
    <property type="protein sequence ID" value="RXI33155.1"/>
    <property type="molecule type" value="Genomic_DNA"/>
</dbReference>
<evidence type="ECO:0000313" key="3">
    <source>
        <dbReference type="Proteomes" id="UP000262582"/>
    </source>
</evidence>
<proteinExistence type="predicted"/>
<accession>A0A347U534</accession>
<organism evidence="2 4">
    <name type="scientific">Arcobacter ellisii</name>
    <dbReference type="NCBI Taxonomy" id="913109"/>
    <lineage>
        <taxon>Bacteria</taxon>
        <taxon>Pseudomonadati</taxon>
        <taxon>Campylobacterota</taxon>
        <taxon>Epsilonproteobacteria</taxon>
        <taxon>Campylobacterales</taxon>
        <taxon>Arcobacteraceae</taxon>
        <taxon>Arcobacter</taxon>
    </lineage>
</organism>
<keyword evidence="3" id="KW-1185">Reference proteome</keyword>
<dbReference type="EMBL" id="CP032097">
    <property type="protein sequence ID" value="AXX93962.1"/>
    <property type="molecule type" value="Genomic_DNA"/>
</dbReference>
<evidence type="ECO:0000313" key="4">
    <source>
        <dbReference type="Proteomes" id="UP000290588"/>
    </source>
</evidence>
<sequence length="61" mass="7042">MLKHFCLENSCFIIKSEDDLIDVFDALLSQGVEPYEAYNLIVEKYGKEVISKVLEDKNSKE</sequence>